<dbReference type="InterPro" id="IPR045865">
    <property type="entry name" value="ACT-like_dom_sf"/>
</dbReference>
<dbReference type="AlphaFoldDB" id="A0A7C9N1K4"/>
<dbReference type="RefSeq" id="WP_160961866.1">
    <property type="nucleotide sequence ID" value="NZ_WVUD01000025.1"/>
</dbReference>
<evidence type="ECO:0000259" key="1">
    <source>
        <dbReference type="Pfam" id="PF22629"/>
    </source>
</evidence>
<dbReference type="EMBL" id="WVUD01000025">
    <property type="protein sequence ID" value="MYL84137.1"/>
    <property type="molecule type" value="Genomic_DNA"/>
</dbReference>
<accession>A0A7C9N1K4</accession>
<keyword evidence="3" id="KW-1185">Reference proteome</keyword>
<dbReference type="OrthoDB" id="5458522at2"/>
<proteinExistence type="predicted"/>
<comment type="caution">
    <text evidence="2">The sequence shown here is derived from an EMBL/GenBank/DDBJ whole genome shotgun (WGS) entry which is preliminary data.</text>
</comment>
<dbReference type="SUPFAM" id="SSF55021">
    <property type="entry name" value="ACT-like"/>
    <property type="match status" value="1"/>
</dbReference>
<reference evidence="2 3" key="1">
    <citation type="submission" date="2020-01" db="EMBL/GenBank/DDBJ databases">
        <title>Genome sequence of Desulfovibrio aerotolerans DSM 16695(T).</title>
        <authorList>
            <person name="Karnachuk O."/>
            <person name="Avakyan M."/>
            <person name="Mardanov A."/>
            <person name="Kadnikov V."/>
            <person name="Ravin N."/>
        </authorList>
    </citation>
    <scope>NUCLEOTIDE SEQUENCE [LARGE SCALE GENOMIC DNA]</scope>
    <source>
        <strain evidence="2 3">DSM 16695</strain>
    </source>
</reference>
<organism evidence="2 3">
    <name type="scientific">Solidesulfovibrio aerotolerans</name>
    <dbReference type="NCBI Taxonomy" id="295255"/>
    <lineage>
        <taxon>Bacteria</taxon>
        <taxon>Pseudomonadati</taxon>
        <taxon>Thermodesulfobacteriota</taxon>
        <taxon>Desulfovibrionia</taxon>
        <taxon>Desulfovibrionales</taxon>
        <taxon>Desulfovibrionaceae</taxon>
        <taxon>Solidesulfovibrio</taxon>
    </lineage>
</organism>
<dbReference type="Gene3D" id="3.30.70.260">
    <property type="match status" value="1"/>
</dbReference>
<evidence type="ECO:0000313" key="2">
    <source>
        <dbReference type="EMBL" id="MYL84137.1"/>
    </source>
</evidence>
<feature type="domain" description="Acetolactate synthase small subunit-like ACT" evidence="1">
    <location>
        <begin position="28"/>
        <end position="82"/>
    </location>
</feature>
<protein>
    <recommendedName>
        <fullName evidence="1">Acetolactate synthase small subunit-like ACT domain-containing protein</fullName>
    </recommendedName>
</protein>
<gene>
    <name evidence="2" type="ORF">GTA51_13470</name>
</gene>
<dbReference type="InterPro" id="IPR054480">
    <property type="entry name" value="AHAS_small-like_ACT"/>
</dbReference>
<name>A0A7C9N1K4_9BACT</name>
<evidence type="ECO:0000313" key="3">
    <source>
        <dbReference type="Proteomes" id="UP000482487"/>
    </source>
</evidence>
<sequence length="103" mass="10566">MPTPKNDHAWTAAASAVLELTTGDTLAALRHVAACLARRSYPLLGLACTPGATGNGRLVVTVADDGRLERLLAELRALPEIVAARLGRGQQAAQAGLVNDAAA</sequence>
<dbReference type="Proteomes" id="UP000482487">
    <property type="component" value="Unassembled WGS sequence"/>
</dbReference>
<dbReference type="Pfam" id="PF22629">
    <property type="entry name" value="ACT_AHAS_ss"/>
    <property type="match status" value="1"/>
</dbReference>